<proteinExistence type="predicted"/>
<name>A0A3P3UBD6_9BACL</name>
<dbReference type="OrthoDB" id="2886591at2"/>
<dbReference type="EMBL" id="RRCN01000001">
    <property type="protein sequence ID" value="RRJ66928.1"/>
    <property type="molecule type" value="Genomic_DNA"/>
</dbReference>
<reference evidence="1 2" key="1">
    <citation type="submission" date="2018-11" db="EMBL/GenBank/DDBJ databases">
        <title>Genome sequencing of Paenibacillus sp. KCOM 3021 (= ChDC PVNT-B20).</title>
        <authorList>
            <person name="Kook J.-K."/>
            <person name="Park S.-N."/>
            <person name="Lim Y.K."/>
        </authorList>
    </citation>
    <scope>NUCLEOTIDE SEQUENCE [LARGE SCALE GENOMIC DNA]</scope>
    <source>
        <strain evidence="1 2">KCOM 3021</strain>
    </source>
</reference>
<organism evidence="1 2">
    <name type="scientific">Paenibacillus oralis</name>
    <dbReference type="NCBI Taxonomy" id="2490856"/>
    <lineage>
        <taxon>Bacteria</taxon>
        <taxon>Bacillati</taxon>
        <taxon>Bacillota</taxon>
        <taxon>Bacilli</taxon>
        <taxon>Bacillales</taxon>
        <taxon>Paenibacillaceae</taxon>
        <taxon>Paenibacillus</taxon>
    </lineage>
</organism>
<comment type="caution">
    <text evidence="1">The sequence shown here is derived from an EMBL/GenBank/DDBJ whole genome shotgun (WGS) entry which is preliminary data.</text>
</comment>
<protein>
    <recommendedName>
        <fullName evidence="3">WD40 repeat domain-containing protein</fullName>
    </recommendedName>
</protein>
<accession>A0A3P3UBD6</accession>
<evidence type="ECO:0000313" key="2">
    <source>
        <dbReference type="Proteomes" id="UP000267017"/>
    </source>
</evidence>
<gene>
    <name evidence="1" type="ORF">EHV15_31375</name>
</gene>
<keyword evidence="2" id="KW-1185">Reference proteome</keyword>
<dbReference type="Proteomes" id="UP000267017">
    <property type="component" value="Unassembled WGS sequence"/>
</dbReference>
<sequence>MDVENFKWDSENQNVSWSFNGKSIIKTFHNAYFASINNQRQYVIVEAGQNYSQDQIYYLSFDGSTLFTMDKSNGKISWQLKDQHVELNCKVILHAQIYFEQNLVIILSSEKQNEKVLKGFALDGTLLFVNQPPQGFDFNYLSISNNQPSVVCDGDKAHTDSYNRNRWHFIINNQTGEMTRGNLAH</sequence>
<dbReference type="AlphaFoldDB" id="A0A3P3UBD6"/>
<evidence type="ECO:0008006" key="3">
    <source>
        <dbReference type="Google" id="ProtNLM"/>
    </source>
</evidence>
<evidence type="ECO:0000313" key="1">
    <source>
        <dbReference type="EMBL" id="RRJ66928.1"/>
    </source>
</evidence>
<dbReference type="RefSeq" id="WP_128634712.1">
    <property type="nucleotide sequence ID" value="NZ_RRCN01000001.1"/>
</dbReference>